<evidence type="ECO:0000313" key="2">
    <source>
        <dbReference type="EMBL" id="CAF1165028.1"/>
    </source>
</evidence>
<dbReference type="Proteomes" id="UP000663845">
    <property type="component" value="Unassembled WGS sequence"/>
</dbReference>
<proteinExistence type="predicted"/>
<dbReference type="EMBL" id="CAJOAZ010003828">
    <property type="protein sequence ID" value="CAF4029987.1"/>
    <property type="molecule type" value="Genomic_DNA"/>
</dbReference>
<gene>
    <name evidence="2" type="ORF">IZO911_LOCUS26553</name>
    <name evidence="1" type="ORF">JYZ213_LOCUS19004</name>
    <name evidence="5" type="ORF">KXQ929_LOCUS20784</name>
    <name evidence="4" type="ORF">OKA104_LOCUS19503</name>
    <name evidence="6" type="ORF">OXD698_LOCUS31243</name>
    <name evidence="3" type="ORF">VCS650_LOCUS41087</name>
</gene>
<dbReference type="EMBL" id="CAJNOE010000348">
    <property type="protein sequence ID" value="CAF1165028.1"/>
    <property type="molecule type" value="Genomic_DNA"/>
</dbReference>
<protein>
    <submittedName>
        <fullName evidence="6">Uncharacterized protein</fullName>
    </submittedName>
</protein>
<dbReference type="EMBL" id="CAJNON010001686">
    <property type="protein sequence ID" value="CAF1479683.1"/>
    <property type="molecule type" value="Genomic_DNA"/>
</dbReference>
<dbReference type="EMBL" id="CAJOAY010001259">
    <property type="protein sequence ID" value="CAF3818255.1"/>
    <property type="molecule type" value="Genomic_DNA"/>
</dbReference>
<dbReference type="Proteomes" id="UP000663891">
    <property type="component" value="Unassembled WGS sequence"/>
</dbReference>
<sequence>MSGDIIKRHHMEYRCRIRILHLQNNSSTQTLPSVIAAAQLVANAPMCTWHPNIVANEKCYKCYRLLCLDCRRDKTNKGYQRYYCQTCYEEDCTIL</sequence>
<comment type="caution">
    <text evidence="6">The sequence shown here is derived from an EMBL/GenBank/DDBJ whole genome shotgun (WGS) entry which is preliminary data.</text>
</comment>
<dbReference type="AlphaFoldDB" id="A0A819QK36"/>
<dbReference type="Proteomes" id="UP000663868">
    <property type="component" value="Unassembled WGS sequence"/>
</dbReference>
<dbReference type="Proteomes" id="UP000663881">
    <property type="component" value="Unassembled WGS sequence"/>
</dbReference>
<evidence type="ECO:0000313" key="6">
    <source>
        <dbReference type="EMBL" id="CAF4029987.1"/>
    </source>
</evidence>
<dbReference type="EMBL" id="CAJOBB010001481">
    <property type="protein sequence ID" value="CAF3863394.1"/>
    <property type="molecule type" value="Genomic_DNA"/>
</dbReference>
<evidence type="ECO:0000313" key="4">
    <source>
        <dbReference type="EMBL" id="CAF3818255.1"/>
    </source>
</evidence>
<evidence type="ECO:0000313" key="1">
    <source>
        <dbReference type="EMBL" id="CAF1057001.1"/>
    </source>
</evidence>
<evidence type="ECO:0000313" key="7">
    <source>
        <dbReference type="Proteomes" id="UP000663844"/>
    </source>
</evidence>
<evidence type="ECO:0000313" key="5">
    <source>
        <dbReference type="EMBL" id="CAF3863394.1"/>
    </source>
</evidence>
<reference evidence="6" key="1">
    <citation type="submission" date="2021-02" db="EMBL/GenBank/DDBJ databases">
        <authorList>
            <person name="Nowell W R."/>
        </authorList>
    </citation>
    <scope>NUCLEOTIDE SEQUENCE</scope>
</reference>
<dbReference type="Proteomes" id="UP000663860">
    <property type="component" value="Unassembled WGS sequence"/>
</dbReference>
<evidence type="ECO:0000313" key="3">
    <source>
        <dbReference type="EMBL" id="CAF1479683.1"/>
    </source>
</evidence>
<accession>A0A819QK36</accession>
<name>A0A819QK36_9BILA</name>
<organism evidence="6 7">
    <name type="scientific">Adineta steineri</name>
    <dbReference type="NCBI Taxonomy" id="433720"/>
    <lineage>
        <taxon>Eukaryota</taxon>
        <taxon>Metazoa</taxon>
        <taxon>Spiralia</taxon>
        <taxon>Gnathifera</taxon>
        <taxon>Rotifera</taxon>
        <taxon>Eurotatoria</taxon>
        <taxon>Bdelloidea</taxon>
        <taxon>Adinetida</taxon>
        <taxon>Adinetidae</taxon>
        <taxon>Adineta</taxon>
    </lineage>
</organism>
<dbReference type="EMBL" id="CAJNOG010000189">
    <property type="protein sequence ID" value="CAF1057001.1"/>
    <property type="molecule type" value="Genomic_DNA"/>
</dbReference>
<dbReference type="Proteomes" id="UP000663844">
    <property type="component" value="Unassembled WGS sequence"/>
</dbReference>